<dbReference type="EMBL" id="LJYW01000001">
    <property type="protein sequence ID" value="KPL52281.1"/>
    <property type="molecule type" value="Genomic_DNA"/>
</dbReference>
<dbReference type="PANTHER" id="PTHR11614">
    <property type="entry name" value="PHOSPHOLIPASE-RELATED"/>
    <property type="match status" value="1"/>
</dbReference>
<gene>
    <name evidence="2" type="ORF">ABB55_08585</name>
</gene>
<dbReference type="SUPFAM" id="SSF53474">
    <property type="entry name" value="alpha/beta-Hydrolases"/>
    <property type="match status" value="1"/>
</dbReference>
<evidence type="ECO:0000313" key="3">
    <source>
        <dbReference type="Proteomes" id="UP000048984"/>
    </source>
</evidence>
<dbReference type="InterPro" id="IPR022742">
    <property type="entry name" value="Hydrolase_4"/>
</dbReference>
<dbReference type="Pfam" id="PF12146">
    <property type="entry name" value="Hydrolase_4"/>
    <property type="match status" value="1"/>
</dbReference>
<dbReference type="AlphaFoldDB" id="A0A0N8GER8"/>
<reference evidence="2 3" key="2">
    <citation type="submission" date="2015-10" db="EMBL/GenBank/DDBJ databases">
        <title>Draft Genome Sequence of Prosthecomicrobium hirschii ATCC 27832.</title>
        <authorList>
            <person name="Daniel J."/>
            <person name="Givan S.A."/>
            <person name="Brun Y.V."/>
            <person name="Brown P.J."/>
        </authorList>
    </citation>
    <scope>NUCLEOTIDE SEQUENCE [LARGE SCALE GENOMIC DNA]</scope>
    <source>
        <strain evidence="2 3">16</strain>
    </source>
</reference>
<evidence type="ECO:0000313" key="2">
    <source>
        <dbReference type="EMBL" id="KPL52281.1"/>
    </source>
</evidence>
<reference evidence="2 3" key="1">
    <citation type="submission" date="2015-09" db="EMBL/GenBank/DDBJ databases">
        <authorList>
            <consortium name="Swine Surveillance"/>
        </authorList>
    </citation>
    <scope>NUCLEOTIDE SEQUENCE [LARGE SCALE GENOMIC DNA]</scope>
    <source>
        <strain evidence="2 3">16</strain>
    </source>
</reference>
<organism evidence="2 3">
    <name type="scientific">Prosthecodimorpha hirschii</name>
    <dbReference type="NCBI Taxonomy" id="665126"/>
    <lineage>
        <taxon>Bacteria</taxon>
        <taxon>Pseudomonadati</taxon>
        <taxon>Pseudomonadota</taxon>
        <taxon>Alphaproteobacteria</taxon>
        <taxon>Hyphomicrobiales</taxon>
        <taxon>Ancalomicrobiaceae</taxon>
        <taxon>Prosthecodimorpha</taxon>
    </lineage>
</organism>
<dbReference type="Gene3D" id="3.40.50.1820">
    <property type="entry name" value="alpha/beta hydrolase"/>
    <property type="match status" value="1"/>
</dbReference>
<dbReference type="InterPro" id="IPR051044">
    <property type="entry name" value="MAG_DAG_Lipase"/>
</dbReference>
<evidence type="ECO:0000259" key="1">
    <source>
        <dbReference type="Pfam" id="PF12146"/>
    </source>
</evidence>
<dbReference type="STRING" id="665126.ABB55_08585"/>
<keyword evidence="3" id="KW-1185">Reference proteome</keyword>
<sequence>MTIYDHEANPIPGGAVSGEIATSDGTRLRFARWPALAGTPKGTVVLVQGRAEFLEKYFETVRDLQVRGFAVATFDLRGQGGSGRDPRVGPAGHVGDFRDYQADLEAVMAEVVMPNCPPPYYGVGHSTGATILIGSAPAMRTRFRRLVLLSPLLGFGDHGWPTTVIGPLAGALALFGFARTQVPGAARHVLYPRPFAGNRLSSDERRFARAAKLAEAHPELTVGAPTIGWIRAATDAMIRLDDIDFVDRIRIPTLIIAAGADKVVSNAATERFARTLKIGHMITIPGARHELLMESDIYREQTFAAFDAFIPGS</sequence>
<proteinExistence type="predicted"/>
<name>A0A0N8GER8_9HYPH</name>
<protein>
    <recommendedName>
        <fullName evidence="1">Serine aminopeptidase S33 domain-containing protein</fullName>
    </recommendedName>
</protein>
<dbReference type="InterPro" id="IPR029058">
    <property type="entry name" value="AB_hydrolase_fold"/>
</dbReference>
<feature type="domain" description="Serine aminopeptidase S33" evidence="1">
    <location>
        <begin position="39"/>
        <end position="296"/>
    </location>
</feature>
<accession>A0A0N8GER8</accession>
<comment type="caution">
    <text evidence="2">The sequence shown here is derived from an EMBL/GenBank/DDBJ whole genome shotgun (WGS) entry which is preliminary data.</text>
</comment>
<dbReference type="Proteomes" id="UP000048984">
    <property type="component" value="Unassembled WGS sequence"/>
</dbReference>
<dbReference type="RefSeq" id="WP_054358444.1">
    <property type="nucleotide sequence ID" value="NZ_LJYW01000001.1"/>
</dbReference>